<evidence type="ECO:0000259" key="1">
    <source>
        <dbReference type="Pfam" id="PF01661"/>
    </source>
</evidence>
<accession>A0A4U5VCR9</accession>
<evidence type="ECO:0000313" key="2">
    <source>
        <dbReference type="EMBL" id="TKS85381.1"/>
    </source>
</evidence>
<dbReference type="InterPro" id="IPR043472">
    <property type="entry name" value="Macro_dom-like"/>
</dbReference>
<dbReference type="SUPFAM" id="SSF52949">
    <property type="entry name" value="Macro domain-like"/>
    <property type="match status" value="1"/>
</dbReference>
<sequence length="111" mass="11850">MGVLCRDVIHTVGPVARGHVGPTETNDLTSCYQNSLRLMKEHGLSTVHPPIPLCLCLLLWAAKSVMVTALPCSSVRVERSSGPFDTHALASRVLGRYSVLHPGSPHLSSGP</sequence>
<keyword evidence="3" id="KW-1185">Reference proteome</keyword>
<organism evidence="2 3">
    <name type="scientific">Collichthys lucidus</name>
    <name type="common">Big head croaker</name>
    <name type="synonym">Sciaena lucida</name>
    <dbReference type="NCBI Taxonomy" id="240159"/>
    <lineage>
        <taxon>Eukaryota</taxon>
        <taxon>Metazoa</taxon>
        <taxon>Chordata</taxon>
        <taxon>Craniata</taxon>
        <taxon>Vertebrata</taxon>
        <taxon>Euteleostomi</taxon>
        <taxon>Actinopterygii</taxon>
        <taxon>Neopterygii</taxon>
        <taxon>Teleostei</taxon>
        <taxon>Neoteleostei</taxon>
        <taxon>Acanthomorphata</taxon>
        <taxon>Eupercaria</taxon>
        <taxon>Sciaenidae</taxon>
        <taxon>Collichthys</taxon>
    </lineage>
</organism>
<dbReference type="Gene3D" id="3.40.220.10">
    <property type="entry name" value="Leucine Aminopeptidase, subunit E, domain 1"/>
    <property type="match status" value="1"/>
</dbReference>
<gene>
    <name evidence="2" type="ORF">D9C73_019961</name>
</gene>
<proteinExistence type="predicted"/>
<evidence type="ECO:0000313" key="3">
    <source>
        <dbReference type="Proteomes" id="UP000298787"/>
    </source>
</evidence>
<dbReference type="EMBL" id="CM014094">
    <property type="protein sequence ID" value="TKS85381.1"/>
    <property type="molecule type" value="Genomic_DNA"/>
</dbReference>
<name>A0A4U5VCR9_COLLU</name>
<dbReference type="AlphaFoldDB" id="A0A4U5VCR9"/>
<dbReference type="Proteomes" id="UP000298787">
    <property type="component" value="Chromosome 17"/>
</dbReference>
<reference evidence="2 3" key="1">
    <citation type="submission" date="2019-01" db="EMBL/GenBank/DDBJ databases">
        <title>Genome Assembly of Collichthys lucidus.</title>
        <authorList>
            <person name="Cai M."/>
            <person name="Xiao S."/>
        </authorList>
    </citation>
    <scope>NUCLEOTIDE SEQUENCE [LARGE SCALE GENOMIC DNA]</scope>
    <source>
        <strain evidence="2">JT15FE1705JMU</strain>
        <tissue evidence="2">Muscle</tissue>
    </source>
</reference>
<feature type="domain" description="Macro" evidence="1">
    <location>
        <begin position="5"/>
        <end position="50"/>
    </location>
</feature>
<dbReference type="STRING" id="240159.A0A4U5VCR9"/>
<dbReference type="InterPro" id="IPR002589">
    <property type="entry name" value="Macro_dom"/>
</dbReference>
<protein>
    <submittedName>
        <fullName evidence="2">O-acetyl-ADP-ribose deacetylase MACROD2</fullName>
    </submittedName>
</protein>
<dbReference type="Pfam" id="PF01661">
    <property type="entry name" value="Macro"/>
    <property type="match status" value="1"/>
</dbReference>